<feature type="domain" description="DUF1206" evidence="2">
    <location>
        <begin position="94"/>
        <end position="161"/>
    </location>
</feature>
<evidence type="ECO:0000313" key="4">
    <source>
        <dbReference type="Proteomes" id="UP000229433"/>
    </source>
</evidence>
<feature type="domain" description="DUF1206" evidence="2">
    <location>
        <begin position="187"/>
        <end position="255"/>
    </location>
</feature>
<gene>
    <name evidence="3" type="ORF">CJ305_07595</name>
</gene>
<feature type="transmembrane region" description="Helical" evidence="1">
    <location>
        <begin position="136"/>
        <end position="160"/>
    </location>
</feature>
<name>A0A2G1VSV6_9FLAO</name>
<dbReference type="InterPro" id="IPR009597">
    <property type="entry name" value="DUF1206"/>
</dbReference>
<dbReference type="AlphaFoldDB" id="A0A2G1VSV6"/>
<dbReference type="RefSeq" id="WP_099645666.1">
    <property type="nucleotide sequence ID" value="NZ_KZ319289.1"/>
</dbReference>
<dbReference type="Pfam" id="PF06724">
    <property type="entry name" value="DUF1206"/>
    <property type="match status" value="3"/>
</dbReference>
<keyword evidence="4" id="KW-1185">Reference proteome</keyword>
<feature type="transmembrane region" description="Helical" evidence="1">
    <location>
        <begin position="180"/>
        <end position="204"/>
    </location>
</feature>
<feature type="domain" description="DUF1206" evidence="2">
    <location>
        <begin position="11"/>
        <end position="77"/>
    </location>
</feature>
<feature type="transmembrane region" description="Helical" evidence="1">
    <location>
        <begin position="232"/>
        <end position="252"/>
    </location>
</feature>
<proteinExistence type="predicted"/>
<keyword evidence="1" id="KW-1133">Transmembrane helix</keyword>
<feature type="transmembrane region" description="Helical" evidence="1">
    <location>
        <begin position="12"/>
        <end position="32"/>
    </location>
</feature>
<organism evidence="3 4">
    <name type="scientific">Leeuwenhoekiella nanhaiensis</name>
    <dbReference type="NCBI Taxonomy" id="1655491"/>
    <lineage>
        <taxon>Bacteria</taxon>
        <taxon>Pseudomonadati</taxon>
        <taxon>Bacteroidota</taxon>
        <taxon>Flavobacteriia</taxon>
        <taxon>Flavobacteriales</taxon>
        <taxon>Flavobacteriaceae</taxon>
        <taxon>Leeuwenhoekiella</taxon>
    </lineage>
</organism>
<dbReference type="OrthoDB" id="1490880at2"/>
<evidence type="ECO:0000313" key="3">
    <source>
        <dbReference type="EMBL" id="PHQ29824.1"/>
    </source>
</evidence>
<comment type="caution">
    <text evidence="3">The sequence shown here is derived from an EMBL/GenBank/DDBJ whole genome shotgun (WGS) entry which is preliminary data.</text>
</comment>
<reference evidence="3 4" key="1">
    <citation type="submission" date="2017-08" db="EMBL/GenBank/DDBJ databases">
        <title>The whole genome shortgun sequences of strain Leeuwenhoekiella nanhaiensis G18 from the South China Sea.</title>
        <authorList>
            <person name="Liu Q."/>
        </authorList>
    </citation>
    <scope>NUCLEOTIDE SEQUENCE [LARGE SCALE GENOMIC DNA]</scope>
    <source>
        <strain evidence="3 4">G18</strain>
    </source>
</reference>
<accession>A0A2G1VSV6</accession>
<keyword evidence="1" id="KW-0812">Transmembrane</keyword>
<feature type="transmembrane region" description="Helical" evidence="1">
    <location>
        <begin position="52"/>
        <end position="74"/>
    </location>
</feature>
<feature type="transmembrane region" description="Helical" evidence="1">
    <location>
        <begin position="94"/>
        <end position="116"/>
    </location>
</feature>
<keyword evidence="1" id="KW-0472">Membrane</keyword>
<sequence length="270" mass="29885">MNTKFLFYARAGLFAKAVLFLAIGVLTTMAAFNLGGFKTGSFTLMNFLAEKAAGRALLILWAVALSGYVFWRVYESIADKREFGNDLTGIAERIGFGFGGLVYAFLAVSALLVALNPQTSSWLKETDMQQLIQTDLGKYTVMAIAVGMLGATLNEFYIAISRKFSRTIAIESVKPFYKKLILTSGMIGYASRGITLGIASFLLWDSAFTNRDLEDTNKEAAFSVMEYLFGNWTLGVIALGFITYSCYVFVEVRYRNLQTFRKNPDTSPGL</sequence>
<dbReference type="EMBL" id="NQXA01000003">
    <property type="protein sequence ID" value="PHQ29824.1"/>
    <property type="molecule type" value="Genomic_DNA"/>
</dbReference>
<protein>
    <recommendedName>
        <fullName evidence="2">DUF1206 domain-containing protein</fullName>
    </recommendedName>
</protein>
<evidence type="ECO:0000259" key="2">
    <source>
        <dbReference type="Pfam" id="PF06724"/>
    </source>
</evidence>
<evidence type="ECO:0000256" key="1">
    <source>
        <dbReference type="SAM" id="Phobius"/>
    </source>
</evidence>
<dbReference type="Proteomes" id="UP000229433">
    <property type="component" value="Unassembled WGS sequence"/>
</dbReference>